<proteinExistence type="inferred from homology"/>
<dbReference type="InterPro" id="IPR036462">
    <property type="entry name" value="Fumarylacetoacetase_N_sf"/>
</dbReference>
<protein>
    <recommendedName>
        <fullName evidence="3 10">Fumarylacetoacetase</fullName>
        <ecNumber evidence="3 10">3.7.1.2</ecNumber>
    </recommendedName>
    <alternativeName>
        <fullName evidence="10">Fumarylacetoacetate hydrolase</fullName>
    </alternativeName>
</protein>
<comment type="similarity">
    <text evidence="2 10">Belongs to the FAH family.</text>
</comment>
<dbReference type="Pfam" id="PF01557">
    <property type="entry name" value="FAA_hydrolase"/>
    <property type="match status" value="1"/>
</dbReference>
<gene>
    <name evidence="13" type="ORF">IWZ03DRAFT_335721</name>
</gene>
<comment type="catalytic activity">
    <reaction evidence="10">
        <text>4-fumarylacetoacetate + H2O = acetoacetate + fumarate + H(+)</text>
        <dbReference type="Rhea" id="RHEA:10244"/>
        <dbReference type="ChEBI" id="CHEBI:13705"/>
        <dbReference type="ChEBI" id="CHEBI:15377"/>
        <dbReference type="ChEBI" id="CHEBI:15378"/>
        <dbReference type="ChEBI" id="CHEBI:18034"/>
        <dbReference type="ChEBI" id="CHEBI:29806"/>
        <dbReference type="EC" id="3.7.1.2"/>
    </reaction>
</comment>
<keyword evidence="8 10" id="KW-0828">Tyrosine catabolism</keyword>
<dbReference type="SUPFAM" id="SSF63433">
    <property type="entry name" value="Fumarylacetoacetate hydrolase, FAH, N-terminal domain"/>
    <property type="match status" value="1"/>
</dbReference>
<dbReference type="Pfam" id="PF09298">
    <property type="entry name" value="FAA_hydrolase_N"/>
    <property type="match status" value="1"/>
</dbReference>
<evidence type="ECO:0000256" key="8">
    <source>
        <dbReference type="ARBA" id="ARBA00022878"/>
    </source>
</evidence>
<dbReference type="InterPro" id="IPR005959">
    <property type="entry name" value="Fumarylacetoacetase"/>
</dbReference>
<keyword evidence="6 10" id="KW-0106">Calcium</keyword>
<dbReference type="Proteomes" id="UP001363622">
    <property type="component" value="Unassembled WGS sequence"/>
</dbReference>
<evidence type="ECO:0000256" key="1">
    <source>
        <dbReference type="ARBA" id="ARBA00004782"/>
    </source>
</evidence>
<keyword evidence="5 10" id="KW-0378">Hydrolase</keyword>
<reference evidence="13 14" key="1">
    <citation type="submission" date="2024-04" db="EMBL/GenBank/DDBJ databases">
        <title>Phyllosticta paracitricarpa is synonymous to the EU quarantine fungus P. citricarpa based on phylogenomic analyses.</title>
        <authorList>
            <consortium name="Lawrence Berkeley National Laboratory"/>
            <person name="Van Ingen-Buijs V.A."/>
            <person name="Van Westerhoven A.C."/>
            <person name="Haridas S."/>
            <person name="Skiadas P."/>
            <person name="Martin F."/>
            <person name="Groenewald J.Z."/>
            <person name="Crous P.W."/>
            <person name="Seidl M.F."/>
        </authorList>
    </citation>
    <scope>NUCLEOTIDE SEQUENCE [LARGE SCALE GENOMIC DNA]</scope>
    <source>
        <strain evidence="13 14">CBS 123371</strain>
    </source>
</reference>
<dbReference type="NCBIfam" id="TIGR01266">
    <property type="entry name" value="fum_ac_acetase"/>
    <property type="match status" value="1"/>
</dbReference>
<organism evidence="13 14">
    <name type="scientific">Phyllosticta citriasiana</name>
    <dbReference type="NCBI Taxonomy" id="595635"/>
    <lineage>
        <taxon>Eukaryota</taxon>
        <taxon>Fungi</taxon>
        <taxon>Dikarya</taxon>
        <taxon>Ascomycota</taxon>
        <taxon>Pezizomycotina</taxon>
        <taxon>Dothideomycetes</taxon>
        <taxon>Dothideomycetes incertae sedis</taxon>
        <taxon>Botryosphaeriales</taxon>
        <taxon>Phyllostictaceae</taxon>
        <taxon>Phyllosticta</taxon>
    </lineage>
</organism>
<evidence type="ECO:0000256" key="6">
    <source>
        <dbReference type="ARBA" id="ARBA00022837"/>
    </source>
</evidence>
<evidence type="ECO:0000256" key="3">
    <source>
        <dbReference type="ARBA" id="ARBA00012094"/>
    </source>
</evidence>
<name>A0ABR1KGL7_9PEZI</name>
<evidence type="ECO:0000313" key="14">
    <source>
        <dbReference type="Proteomes" id="UP001363622"/>
    </source>
</evidence>
<evidence type="ECO:0000256" key="4">
    <source>
        <dbReference type="ARBA" id="ARBA00022723"/>
    </source>
</evidence>
<feature type="domain" description="Fumarylacetoacetase N-terminal" evidence="12">
    <location>
        <begin position="19"/>
        <end position="128"/>
    </location>
</feature>
<evidence type="ECO:0000259" key="12">
    <source>
        <dbReference type="Pfam" id="PF09298"/>
    </source>
</evidence>
<dbReference type="InterPro" id="IPR011234">
    <property type="entry name" value="Fumarylacetoacetase-like_C"/>
</dbReference>
<dbReference type="EC" id="3.7.1.2" evidence="3 10"/>
<dbReference type="InterPro" id="IPR015377">
    <property type="entry name" value="Fumarylacetoacetase_N"/>
</dbReference>
<comment type="pathway">
    <text evidence="1 10">Amino-acid degradation; L-phenylalanine degradation; acetoacetate and fumarate from L-phenylalanine: step 6/6.</text>
</comment>
<evidence type="ECO:0000313" key="13">
    <source>
        <dbReference type="EMBL" id="KAK7511516.1"/>
    </source>
</evidence>
<dbReference type="InterPro" id="IPR036663">
    <property type="entry name" value="Fumarylacetoacetase_C_sf"/>
</dbReference>
<comment type="cofactor">
    <cofactor evidence="10">
        <name>Mg(2+)</name>
        <dbReference type="ChEBI" id="CHEBI:18420"/>
    </cofactor>
    <cofactor evidence="10">
        <name>Ca(2+)</name>
        <dbReference type="ChEBI" id="CHEBI:29108"/>
    </cofactor>
</comment>
<evidence type="ECO:0000256" key="7">
    <source>
        <dbReference type="ARBA" id="ARBA00022842"/>
    </source>
</evidence>
<dbReference type="SUPFAM" id="SSF56529">
    <property type="entry name" value="FAH"/>
    <property type="match status" value="1"/>
</dbReference>
<sequence length="436" mass="47509">MPALRSWLNIPKGSHFSLANIPFGIISTPLSPKPRVAIAVGDQALDLEIFVANNGFSALSIIQPHQHVFSEPTLNAFAALGRPIHSVVRKYIQDIFLENTPHPDLLKDNAALQTAALVPLDKIKNHIPFKIGDYTDFFVGLNHAFNAGQMFRGPMLALNPNYKHLPVGYHGRASSVVVSGTPIRRPSGQFLENPAAEIKKPIFSASRKLDFELELGAFVCKDTKLGEPIPVDEADQSIFGVVMMNDWSARDIQAWEYVPLGPFNAKNFGTSISPWVVLYEALEPFLTKGLQNDEEILPYMKSERNETVPDIKLRVDIECESSSGTKGTICETSGKNLLFSFPQMLAHHTVGGCPFNVGDLLGSGTISGTTPGSLGCLLESTQNGKLTMKLSGGDERTFLHDGDEIIFTGVCGSDEDALVGFGQCRGKIEPALKFPF</sequence>
<comment type="caution">
    <text evidence="13">The sequence shown here is derived from an EMBL/GenBank/DDBJ whole genome shotgun (WGS) entry which is preliminary data.</text>
</comment>
<keyword evidence="7 10" id="KW-0460">Magnesium</keyword>
<keyword evidence="14" id="KW-1185">Reference proteome</keyword>
<evidence type="ECO:0000259" key="11">
    <source>
        <dbReference type="Pfam" id="PF01557"/>
    </source>
</evidence>
<dbReference type="PANTHER" id="PTHR43069:SF2">
    <property type="entry name" value="FUMARYLACETOACETASE"/>
    <property type="match status" value="1"/>
</dbReference>
<dbReference type="Gene3D" id="3.90.850.10">
    <property type="entry name" value="Fumarylacetoacetase-like, C-terminal domain"/>
    <property type="match status" value="1"/>
</dbReference>
<dbReference type="PANTHER" id="PTHR43069">
    <property type="entry name" value="FUMARYLACETOACETASE"/>
    <property type="match status" value="1"/>
</dbReference>
<evidence type="ECO:0000256" key="10">
    <source>
        <dbReference type="RuleBase" id="RU366008"/>
    </source>
</evidence>
<keyword evidence="9 10" id="KW-0585">Phenylalanine catabolism</keyword>
<evidence type="ECO:0000256" key="5">
    <source>
        <dbReference type="ARBA" id="ARBA00022801"/>
    </source>
</evidence>
<evidence type="ECO:0000256" key="9">
    <source>
        <dbReference type="ARBA" id="ARBA00023232"/>
    </source>
</evidence>
<keyword evidence="4 10" id="KW-0479">Metal-binding</keyword>
<dbReference type="Gene3D" id="2.30.30.230">
    <property type="entry name" value="Fumarylacetoacetase, N-terminal domain"/>
    <property type="match status" value="1"/>
</dbReference>
<evidence type="ECO:0000256" key="2">
    <source>
        <dbReference type="ARBA" id="ARBA00010211"/>
    </source>
</evidence>
<dbReference type="EMBL" id="JBBPHU010000012">
    <property type="protein sequence ID" value="KAK7511516.1"/>
    <property type="molecule type" value="Genomic_DNA"/>
</dbReference>
<accession>A0ABR1KGL7</accession>
<feature type="domain" description="Fumarylacetoacetase-like C-terminal" evidence="11">
    <location>
        <begin position="140"/>
        <end position="425"/>
    </location>
</feature>